<proteinExistence type="predicted"/>
<feature type="transmembrane region" description="Helical" evidence="4">
    <location>
        <begin position="177"/>
        <end position="200"/>
    </location>
</feature>
<feature type="transmembrane region" description="Helical" evidence="4">
    <location>
        <begin position="294"/>
        <end position="310"/>
    </location>
</feature>
<evidence type="ECO:0000313" key="6">
    <source>
        <dbReference type="EMBL" id="MBO9153332.1"/>
    </source>
</evidence>
<dbReference type="PANTHER" id="PTHR43129">
    <property type="entry name" value="FOSMIDOMYCIN RESISTANCE PROTEIN"/>
    <property type="match status" value="1"/>
</dbReference>
<organism evidence="6 7">
    <name type="scientific">Chitinophaga chungangae</name>
    <dbReference type="NCBI Taxonomy" id="2821488"/>
    <lineage>
        <taxon>Bacteria</taxon>
        <taxon>Pseudomonadati</taxon>
        <taxon>Bacteroidota</taxon>
        <taxon>Chitinophagia</taxon>
        <taxon>Chitinophagales</taxon>
        <taxon>Chitinophagaceae</taxon>
        <taxon>Chitinophaga</taxon>
    </lineage>
</organism>
<dbReference type="InterPro" id="IPR011701">
    <property type="entry name" value="MFS"/>
</dbReference>
<dbReference type="InterPro" id="IPR020846">
    <property type="entry name" value="MFS_dom"/>
</dbReference>
<evidence type="ECO:0000256" key="2">
    <source>
        <dbReference type="ARBA" id="ARBA00022989"/>
    </source>
</evidence>
<feature type="transmembrane region" description="Helical" evidence="4">
    <location>
        <begin position="225"/>
        <end position="247"/>
    </location>
</feature>
<dbReference type="PROSITE" id="PS50850">
    <property type="entry name" value="MFS"/>
    <property type="match status" value="1"/>
</dbReference>
<feature type="domain" description="Major facilitator superfamily (MFS) profile" evidence="5">
    <location>
        <begin position="24"/>
        <end position="405"/>
    </location>
</feature>
<accession>A0ABS3YF67</accession>
<dbReference type="CDD" id="cd17478">
    <property type="entry name" value="MFS_FsR"/>
    <property type="match status" value="1"/>
</dbReference>
<comment type="caution">
    <text evidence="6">The sequence shown here is derived from an EMBL/GenBank/DDBJ whole genome shotgun (WGS) entry which is preliminary data.</text>
</comment>
<dbReference type="RefSeq" id="WP_209146298.1">
    <property type="nucleotide sequence ID" value="NZ_JAGHKP010000002.1"/>
</dbReference>
<protein>
    <submittedName>
        <fullName evidence="6">MFS transporter</fullName>
    </submittedName>
</protein>
<sequence>METVLEGEEKKTAQQVAEKTVFSVLLALSFTHLLNDTIQSLIPAIYPMVKDSLRLSFSQVGLITLTFQLSASILQPLVGLYTDKKPQPYSLAIGMGFTLLGLLCLAFAHSFAIVLVSVGLVGVGSAVFHPEASRLAYMASGGRHGMAQSLFQVGGNTGSSLGPLLAAAIIVPFGQYSIAWFSVIALLAIGVMLRISRWYLGNTHRIKPKKQAAHRETVRLSKGKVAFALTILLVLIFSKYFYMASLTSYYTFYLMDKFHVSVQNSQVYLFIFLFAIAAGTFIGGPVGDRIGRKYVIWISILGVAPFALLMPHVNLFWTVILSVFIGVILSSAFSAILVYAQELVPGKVGMIAGLFFGFAFGMAGVGSALLGELADRTSINYVYQVCAYLPLIGLLTGFLPNIEGKKKQVA</sequence>
<reference evidence="7" key="1">
    <citation type="submission" date="2021-03" db="EMBL/GenBank/DDBJ databases">
        <title>Assistant Professor.</title>
        <authorList>
            <person name="Huq M.A."/>
        </authorList>
    </citation>
    <scope>NUCLEOTIDE SEQUENCE [LARGE SCALE GENOMIC DNA]</scope>
    <source>
        <strain evidence="7">MAH-28</strain>
    </source>
</reference>
<feature type="transmembrane region" description="Helical" evidence="4">
    <location>
        <begin position="149"/>
        <end position="171"/>
    </location>
</feature>
<feature type="transmembrane region" description="Helical" evidence="4">
    <location>
        <begin position="98"/>
        <end position="128"/>
    </location>
</feature>
<dbReference type="Pfam" id="PF07690">
    <property type="entry name" value="MFS_1"/>
    <property type="match status" value="1"/>
</dbReference>
<dbReference type="EMBL" id="JAGHKP010000002">
    <property type="protein sequence ID" value="MBO9153332.1"/>
    <property type="molecule type" value="Genomic_DNA"/>
</dbReference>
<feature type="transmembrane region" description="Helical" evidence="4">
    <location>
        <begin position="267"/>
        <end position="287"/>
    </location>
</feature>
<dbReference type="InterPro" id="IPR036259">
    <property type="entry name" value="MFS_trans_sf"/>
</dbReference>
<feature type="transmembrane region" description="Helical" evidence="4">
    <location>
        <begin position="20"/>
        <end position="38"/>
    </location>
</feature>
<feature type="transmembrane region" description="Helical" evidence="4">
    <location>
        <begin position="381"/>
        <end position="399"/>
    </location>
</feature>
<dbReference type="Proteomes" id="UP000679126">
    <property type="component" value="Unassembled WGS sequence"/>
</dbReference>
<evidence type="ECO:0000256" key="1">
    <source>
        <dbReference type="ARBA" id="ARBA00022692"/>
    </source>
</evidence>
<dbReference type="SUPFAM" id="SSF103473">
    <property type="entry name" value="MFS general substrate transporter"/>
    <property type="match status" value="1"/>
</dbReference>
<feature type="transmembrane region" description="Helical" evidence="4">
    <location>
        <begin position="59"/>
        <end position="78"/>
    </location>
</feature>
<evidence type="ECO:0000256" key="4">
    <source>
        <dbReference type="SAM" id="Phobius"/>
    </source>
</evidence>
<evidence type="ECO:0000259" key="5">
    <source>
        <dbReference type="PROSITE" id="PS50850"/>
    </source>
</evidence>
<dbReference type="PANTHER" id="PTHR43129:SF1">
    <property type="entry name" value="FOSMIDOMYCIN RESISTANCE PROTEIN"/>
    <property type="match status" value="1"/>
</dbReference>
<gene>
    <name evidence="6" type="ORF">J7I43_13980</name>
</gene>
<feature type="transmembrane region" description="Helical" evidence="4">
    <location>
        <begin position="316"/>
        <end position="339"/>
    </location>
</feature>
<evidence type="ECO:0000313" key="7">
    <source>
        <dbReference type="Proteomes" id="UP000679126"/>
    </source>
</evidence>
<evidence type="ECO:0000256" key="3">
    <source>
        <dbReference type="ARBA" id="ARBA00023136"/>
    </source>
</evidence>
<name>A0ABS3YF67_9BACT</name>
<dbReference type="Gene3D" id="1.20.1250.20">
    <property type="entry name" value="MFS general substrate transporter like domains"/>
    <property type="match status" value="1"/>
</dbReference>
<feature type="transmembrane region" description="Helical" evidence="4">
    <location>
        <begin position="351"/>
        <end position="369"/>
    </location>
</feature>
<keyword evidence="2 4" id="KW-1133">Transmembrane helix</keyword>
<keyword evidence="1 4" id="KW-0812">Transmembrane</keyword>
<keyword evidence="7" id="KW-1185">Reference proteome</keyword>
<keyword evidence="3 4" id="KW-0472">Membrane</keyword>